<dbReference type="AlphaFoldDB" id="A0A9P7Z656"/>
<feature type="compositionally biased region" description="Polar residues" evidence="2">
    <location>
        <begin position="174"/>
        <end position="194"/>
    </location>
</feature>
<keyword evidence="1" id="KW-0175">Coiled coil</keyword>
<feature type="compositionally biased region" description="Low complexity" evidence="2">
    <location>
        <begin position="574"/>
        <end position="590"/>
    </location>
</feature>
<feature type="coiled-coil region" evidence="1">
    <location>
        <begin position="478"/>
        <end position="512"/>
    </location>
</feature>
<evidence type="ECO:0000313" key="4">
    <source>
        <dbReference type="Proteomes" id="UP000887226"/>
    </source>
</evidence>
<organism evidence="3 4">
    <name type="scientific">Calycina marina</name>
    <dbReference type="NCBI Taxonomy" id="1763456"/>
    <lineage>
        <taxon>Eukaryota</taxon>
        <taxon>Fungi</taxon>
        <taxon>Dikarya</taxon>
        <taxon>Ascomycota</taxon>
        <taxon>Pezizomycotina</taxon>
        <taxon>Leotiomycetes</taxon>
        <taxon>Helotiales</taxon>
        <taxon>Pezizellaceae</taxon>
        <taxon>Calycina</taxon>
    </lineage>
</organism>
<feature type="compositionally biased region" description="Polar residues" evidence="2">
    <location>
        <begin position="214"/>
        <end position="242"/>
    </location>
</feature>
<proteinExistence type="predicted"/>
<dbReference type="EMBL" id="MU253818">
    <property type="protein sequence ID" value="KAG9246070.1"/>
    <property type="molecule type" value="Genomic_DNA"/>
</dbReference>
<evidence type="ECO:0000256" key="1">
    <source>
        <dbReference type="SAM" id="Coils"/>
    </source>
</evidence>
<comment type="caution">
    <text evidence="3">The sequence shown here is derived from an EMBL/GenBank/DDBJ whole genome shotgun (WGS) entry which is preliminary data.</text>
</comment>
<protein>
    <submittedName>
        <fullName evidence="3">Uncharacterized protein</fullName>
    </submittedName>
</protein>
<feature type="compositionally biased region" description="Basic and acidic residues" evidence="2">
    <location>
        <begin position="591"/>
        <end position="600"/>
    </location>
</feature>
<evidence type="ECO:0000256" key="2">
    <source>
        <dbReference type="SAM" id="MobiDB-lite"/>
    </source>
</evidence>
<feature type="region of interest" description="Disordered" evidence="2">
    <location>
        <begin position="401"/>
        <end position="421"/>
    </location>
</feature>
<feature type="compositionally biased region" description="Polar residues" evidence="2">
    <location>
        <begin position="54"/>
        <end position="74"/>
    </location>
</feature>
<dbReference type="Proteomes" id="UP000887226">
    <property type="component" value="Unassembled WGS sequence"/>
</dbReference>
<sequence>MKYIDKTQDGMSPVHISDTRNENLEVKGNQETQNTAPMKSAPEVQSHMKHASSPKLSTDITVTRSTGLQTASRVNKNRQRRMAATDPGNWPLKPSRPILPRPSGALESQHQPSELALDGAGSGRDPLEMLSRQEESESLAALAYALTDNKISGSSPRAANPMSIIKKRLKRSSPICSNASTTSGSPKASESSPGSPMRFLKAFGSQKNRHTEKVSSTAESSANADSEPHSTTLSVMESQSTTPCSDIFDISRPLSRMLPFSTPSPVKILGQQSPIPRVGPSPFGTVRALAAKFDSVDLVNSPIPALRAVASKASLPSSRVHSTSPEKAVIAAYTINEASPAKSQKSDKPATNQTMPEAVMSAVLEGIDENQIPLARKLTPYFSFSSASDYVNAIGPSVKGSPRSPLHVASKPSPTRMSSSKVIIGYDPDGVRSALYRGTCSPIQKVGRVEFDNSAGASDQEDTIAPKPLRNSGLITKVQGLRQDLAARTEEIQQLQQKLNMWRTRAQVAEKQVQLLTEPPIKTAAVFHQRANISDRPNRRASTSKSSDPKASDNTRYWSHGGFDGASSTCRVVSANSTASEESSTTIIRSSHWEDGNEGL</sequence>
<feature type="compositionally biased region" description="Basic and acidic residues" evidence="2">
    <location>
        <begin position="125"/>
        <end position="135"/>
    </location>
</feature>
<reference evidence="3" key="1">
    <citation type="journal article" date="2021" name="IMA Fungus">
        <title>Genomic characterization of three marine fungi, including Emericellopsis atlantica sp. nov. with signatures of a generalist lifestyle and marine biomass degradation.</title>
        <authorList>
            <person name="Hagestad O.C."/>
            <person name="Hou L."/>
            <person name="Andersen J.H."/>
            <person name="Hansen E.H."/>
            <person name="Altermark B."/>
            <person name="Li C."/>
            <person name="Kuhnert E."/>
            <person name="Cox R.J."/>
            <person name="Crous P.W."/>
            <person name="Spatafora J.W."/>
            <person name="Lail K."/>
            <person name="Amirebrahimi M."/>
            <person name="Lipzen A."/>
            <person name="Pangilinan J."/>
            <person name="Andreopoulos W."/>
            <person name="Hayes R.D."/>
            <person name="Ng V."/>
            <person name="Grigoriev I.V."/>
            <person name="Jackson S.A."/>
            <person name="Sutton T.D.S."/>
            <person name="Dobson A.D.W."/>
            <person name="Rama T."/>
        </authorList>
    </citation>
    <scope>NUCLEOTIDE SEQUENCE</scope>
    <source>
        <strain evidence="3">TRa3180A</strain>
    </source>
</reference>
<gene>
    <name evidence="3" type="ORF">BJ878DRAFT_313531</name>
</gene>
<feature type="region of interest" description="Disordered" evidence="2">
    <location>
        <begin position="148"/>
        <end position="242"/>
    </location>
</feature>
<feature type="compositionally biased region" description="Polar residues" evidence="2">
    <location>
        <begin position="412"/>
        <end position="421"/>
    </location>
</feature>
<evidence type="ECO:0000313" key="3">
    <source>
        <dbReference type="EMBL" id="KAG9246070.1"/>
    </source>
</evidence>
<name>A0A9P7Z656_9HELO</name>
<feature type="region of interest" description="Disordered" evidence="2">
    <location>
        <begin position="529"/>
        <end position="600"/>
    </location>
</feature>
<keyword evidence="4" id="KW-1185">Reference proteome</keyword>
<accession>A0A9P7Z656</accession>
<feature type="region of interest" description="Disordered" evidence="2">
    <location>
        <begin position="1"/>
        <end position="136"/>
    </location>
</feature>